<evidence type="ECO:0000313" key="2">
    <source>
        <dbReference type="EMBL" id="KAF7306214.1"/>
    </source>
</evidence>
<accession>A0A8H6SVM7</accession>
<protein>
    <submittedName>
        <fullName evidence="2">MFS general substrate transporter</fullName>
    </submittedName>
</protein>
<gene>
    <name evidence="2" type="ORF">MIND_00411900</name>
</gene>
<organism evidence="2 3">
    <name type="scientific">Mycena indigotica</name>
    <dbReference type="NCBI Taxonomy" id="2126181"/>
    <lineage>
        <taxon>Eukaryota</taxon>
        <taxon>Fungi</taxon>
        <taxon>Dikarya</taxon>
        <taxon>Basidiomycota</taxon>
        <taxon>Agaricomycotina</taxon>
        <taxon>Agaricomycetes</taxon>
        <taxon>Agaricomycetidae</taxon>
        <taxon>Agaricales</taxon>
        <taxon>Marasmiineae</taxon>
        <taxon>Mycenaceae</taxon>
        <taxon>Mycena</taxon>
    </lineage>
</organism>
<keyword evidence="1" id="KW-0812">Transmembrane</keyword>
<sequence>MVVHRKGPPSYTASELEQLVKLKLRQYERERQPSEAKQLQKEIIKLMRQLADTHPEPCERKRWEEQADNLDNATEEEREHILLDIGKGLGLILVLPFLFAGGVLYGVGLFVKGVGNLLTGGAIKKAFE</sequence>
<comment type="caution">
    <text evidence="2">The sequence shown here is derived from an EMBL/GenBank/DDBJ whole genome shotgun (WGS) entry which is preliminary data.</text>
</comment>
<dbReference type="Proteomes" id="UP000636479">
    <property type="component" value="Unassembled WGS sequence"/>
</dbReference>
<dbReference type="GeneID" id="59343457"/>
<proteinExistence type="predicted"/>
<feature type="transmembrane region" description="Helical" evidence="1">
    <location>
        <begin position="88"/>
        <end position="111"/>
    </location>
</feature>
<dbReference type="AlphaFoldDB" id="A0A8H6SVM7"/>
<dbReference type="EMBL" id="JACAZF010000004">
    <property type="protein sequence ID" value="KAF7306214.1"/>
    <property type="molecule type" value="Genomic_DNA"/>
</dbReference>
<dbReference type="RefSeq" id="XP_037221233.1">
    <property type="nucleotide sequence ID" value="XM_037360941.1"/>
</dbReference>
<keyword evidence="1" id="KW-1133">Transmembrane helix</keyword>
<evidence type="ECO:0000313" key="3">
    <source>
        <dbReference type="Proteomes" id="UP000636479"/>
    </source>
</evidence>
<evidence type="ECO:0000256" key="1">
    <source>
        <dbReference type="SAM" id="Phobius"/>
    </source>
</evidence>
<keyword evidence="3" id="KW-1185">Reference proteome</keyword>
<name>A0A8H6SVM7_9AGAR</name>
<dbReference type="OrthoDB" id="3270770at2759"/>
<reference evidence="2" key="1">
    <citation type="submission" date="2020-05" db="EMBL/GenBank/DDBJ databases">
        <title>Mycena genomes resolve the evolution of fungal bioluminescence.</title>
        <authorList>
            <person name="Tsai I.J."/>
        </authorList>
    </citation>
    <scope>NUCLEOTIDE SEQUENCE</scope>
    <source>
        <strain evidence="2">171206Taipei</strain>
    </source>
</reference>
<keyword evidence="1" id="KW-0472">Membrane</keyword>